<keyword evidence="3" id="KW-1185">Reference proteome</keyword>
<dbReference type="AlphaFoldDB" id="A0A9W8VNY6"/>
<dbReference type="EMBL" id="JAOQAZ010000002">
    <property type="protein sequence ID" value="KAJ4269779.1"/>
    <property type="molecule type" value="Genomic_DNA"/>
</dbReference>
<sequence length="406" mass="45350">MRYEDWDVLLFPQGSGVPLREFKVECHVSHYREASNSGKFSRLPVVTCFVPSLAPGTPFQISLHSWSAPTSQVTNQSEGLTFQTRLFIDGDLIASASLKGDTCWPFVIAKDVKEPLKFPIFQQEFLHKDDWSVANNYGRIELIIGEGLSCGSLNDMPAKGFKHLVVFSFRYAPQEILERSEIAWPNPAMWSRPQLGGEWPNPYNEVSQRKPFFSDLEFEALDYNSLPQFATFPPQSGYPEAPVKIGMPQNIPPPRMSTPEVRSRRDDRGQFSTRPVPPMSFADTAFGLVHQGQRRVSQQMYAPSNGSVPMSPVQPQIQSPATYGSAEFGRRTSVGNFVRSYSTASTQKSSQETSTTGAAGRAAKRARPSTPGSAETLGDKDYRYRELSPQFRLSPWEFVDAAESLI</sequence>
<feature type="compositionally biased region" description="Low complexity" evidence="1">
    <location>
        <begin position="342"/>
        <end position="361"/>
    </location>
</feature>
<gene>
    <name evidence="2" type="ORF">NW762_001447</name>
</gene>
<protein>
    <submittedName>
        <fullName evidence="2">Uncharacterized protein</fullName>
    </submittedName>
</protein>
<comment type="caution">
    <text evidence="2">The sequence shown here is derived from an EMBL/GenBank/DDBJ whole genome shotgun (WGS) entry which is preliminary data.</text>
</comment>
<reference evidence="2" key="1">
    <citation type="submission" date="2022-09" db="EMBL/GenBank/DDBJ databases">
        <title>Fusarium specimens isolated from Avocado Roots.</title>
        <authorList>
            <person name="Stajich J."/>
            <person name="Roper C."/>
            <person name="Heimlech-Rivalta G."/>
        </authorList>
    </citation>
    <scope>NUCLEOTIDE SEQUENCE</scope>
    <source>
        <strain evidence="2">CF00136</strain>
    </source>
</reference>
<feature type="region of interest" description="Disordered" evidence="1">
    <location>
        <begin position="342"/>
        <end position="381"/>
    </location>
</feature>
<evidence type="ECO:0000313" key="3">
    <source>
        <dbReference type="Proteomes" id="UP001152049"/>
    </source>
</evidence>
<dbReference type="Proteomes" id="UP001152049">
    <property type="component" value="Unassembled WGS sequence"/>
</dbReference>
<evidence type="ECO:0000313" key="2">
    <source>
        <dbReference type="EMBL" id="KAJ4269779.1"/>
    </source>
</evidence>
<name>A0A9W8VNY6_9HYPO</name>
<evidence type="ECO:0000256" key="1">
    <source>
        <dbReference type="SAM" id="MobiDB-lite"/>
    </source>
</evidence>
<feature type="region of interest" description="Disordered" evidence="1">
    <location>
        <begin position="248"/>
        <end position="279"/>
    </location>
</feature>
<proteinExistence type="predicted"/>
<organism evidence="2 3">
    <name type="scientific">Fusarium torreyae</name>
    <dbReference type="NCBI Taxonomy" id="1237075"/>
    <lineage>
        <taxon>Eukaryota</taxon>
        <taxon>Fungi</taxon>
        <taxon>Dikarya</taxon>
        <taxon>Ascomycota</taxon>
        <taxon>Pezizomycotina</taxon>
        <taxon>Sordariomycetes</taxon>
        <taxon>Hypocreomycetidae</taxon>
        <taxon>Hypocreales</taxon>
        <taxon>Nectriaceae</taxon>
        <taxon>Fusarium</taxon>
    </lineage>
</organism>
<accession>A0A9W8VNY6</accession>
<dbReference type="OrthoDB" id="2014058at2759"/>